<dbReference type="InterPro" id="IPR036259">
    <property type="entry name" value="MFS_trans_sf"/>
</dbReference>
<feature type="transmembrane region" description="Helical" evidence="4">
    <location>
        <begin position="288"/>
        <end position="303"/>
    </location>
</feature>
<sequence>MQEQSFPKAAESTAFRVLLALGLSHLLNDTLQSVITAVYPLLKESMALSFVQIGFITLVYQISASVFQPLVGFYLDKKPNPWFLPIGMSFTLIGLVVLAFSGTLHQVLFSVFLVGIGSSILHPEASRLTSLASGGKRGLAQSVFQVGGNMGSSLGPLLAALCIAPYGQSNIVFFALLALCAIIVMIPICRWYKRKLKALRLNKDGMKTEVMSPLSRKKTIFSLSVLLILIFSKYVYLASITSYYTFFLIEKFDVTVRDSQFFLFAFLFASALGILLGGPVGDKVGRKYVIWASILGAAPFSLIMPHANLLWTCILSILIGLILSSAFSAILVYAQELLPSKLGLISGLFFGLAFGIAGIASAVLGGLAD</sequence>
<proteinExistence type="predicted"/>
<dbReference type="Proteomes" id="UP000262954">
    <property type="component" value="Unassembled WGS sequence"/>
</dbReference>
<evidence type="ECO:0000256" key="3">
    <source>
        <dbReference type="ARBA" id="ARBA00023136"/>
    </source>
</evidence>
<keyword evidence="1 4" id="KW-0812">Transmembrane</keyword>
<feature type="transmembrane region" description="Helical" evidence="4">
    <location>
        <begin position="261"/>
        <end position="281"/>
    </location>
</feature>
<evidence type="ECO:0000313" key="6">
    <source>
        <dbReference type="EMBL" id="HBJ09940.1"/>
    </source>
</evidence>
<dbReference type="GO" id="GO:0005886">
    <property type="term" value="C:plasma membrane"/>
    <property type="evidence" value="ECO:0007669"/>
    <property type="project" value="TreeGrafter"/>
</dbReference>
<dbReference type="SUPFAM" id="SSF103473">
    <property type="entry name" value="MFS general substrate transporter"/>
    <property type="match status" value="1"/>
</dbReference>
<feature type="transmembrane region" description="Helical" evidence="4">
    <location>
        <begin position="46"/>
        <end position="75"/>
    </location>
</feature>
<dbReference type="AlphaFoldDB" id="A0A354M601"/>
<comment type="caution">
    <text evidence="6">The sequence shown here is derived from an EMBL/GenBank/DDBJ whole genome shotgun (WGS) entry which is preliminary data.</text>
</comment>
<feature type="non-terminal residue" evidence="6">
    <location>
        <position position="369"/>
    </location>
</feature>
<feature type="transmembrane region" description="Helical" evidence="4">
    <location>
        <begin position="345"/>
        <end position="368"/>
    </location>
</feature>
<dbReference type="InterPro" id="IPR011701">
    <property type="entry name" value="MFS"/>
</dbReference>
<dbReference type="GO" id="GO:0022857">
    <property type="term" value="F:transmembrane transporter activity"/>
    <property type="evidence" value="ECO:0007669"/>
    <property type="project" value="InterPro"/>
</dbReference>
<gene>
    <name evidence="6" type="ORF">DDY73_13165</name>
</gene>
<evidence type="ECO:0000313" key="7">
    <source>
        <dbReference type="Proteomes" id="UP000262954"/>
    </source>
</evidence>
<name>A0A354M601_9BACT</name>
<dbReference type="PROSITE" id="PS50850">
    <property type="entry name" value="MFS"/>
    <property type="match status" value="1"/>
</dbReference>
<evidence type="ECO:0000256" key="4">
    <source>
        <dbReference type="SAM" id="Phobius"/>
    </source>
</evidence>
<keyword evidence="3 4" id="KW-0472">Membrane</keyword>
<feature type="domain" description="Major facilitator superfamily (MFS) profile" evidence="5">
    <location>
        <begin position="17"/>
        <end position="369"/>
    </location>
</feature>
<dbReference type="EMBL" id="DNWC01000165">
    <property type="protein sequence ID" value="HBJ09940.1"/>
    <property type="molecule type" value="Genomic_DNA"/>
</dbReference>
<evidence type="ECO:0000256" key="1">
    <source>
        <dbReference type="ARBA" id="ARBA00022692"/>
    </source>
</evidence>
<dbReference type="Gene3D" id="1.20.1250.20">
    <property type="entry name" value="MFS general substrate transporter like domains"/>
    <property type="match status" value="2"/>
</dbReference>
<dbReference type="PANTHER" id="PTHR43129:SF1">
    <property type="entry name" value="FOSMIDOMYCIN RESISTANCE PROTEIN"/>
    <property type="match status" value="1"/>
</dbReference>
<feature type="transmembrane region" description="Helical" evidence="4">
    <location>
        <begin position="309"/>
        <end position="333"/>
    </location>
</feature>
<organism evidence="6 7">
    <name type="scientific">Coprobacter fastidiosus</name>
    <dbReference type="NCBI Taxonomy" id="1099853"/>
    <lineage>
        <taxon>Bacteria</taxon>
        <taxon>Pseudomonadati</taxon>
        <taxon>Bacteroidota</taxon>
        <taxon>Bacteroidia</taxon>
        <taxon>Bacteroidales</taxon>
        <taxon>Barnesiellaceae</taxon>
        <taxon>Coprobacter</taxon>
    </lineage>
</organism>
<dbReference type="InterPro" id="IPR020846">
    <property type="entry name" value="MFS_dom"/>
</dbReference>
<evidence type="ECO:0000259" key="5">
    <source>
        <dbReference type="PROSITE" id="PS50850"/>
    </source>
</evidence>
<reference evidence="6 7" key="1">
    <citation type="journal article" date="2018" name="Nat. Biotechnol.">
        <title>A standardized bacterial taxonomy based on genome phylogeny substantially revises the tree of life.</title>
        <authorList>
            <person name="Parks D.H."/>
            <person name="Chuvochina M."/>
            <person name="Waite D.W."/>
            <person name="Rinke C."/>
            <person name="Skarshewski A."/>
            <person name="Chaumeil P.A."/>
            <person name="Hugenholtz P."/>
        </authorList>
    </citation>
    <scope>NUCLEOTIDE SEQUENCE [LARGE SCALE GENOMIC DNA]</scope>
    <source>
        <strain evidence="6">UBA11482</strain>
    </source>
</reference>
<evidence type="ECO:0000256" key="2">
    <source>
        <dbReference type="ARBA" id="ARBA00022989"/>
    </source>
</evidence>
<dbReference type="Pfam" id="PF07690">
    <property type="entry name" value="MFS_1"/>
    <property type="match status" value="1"/>
</dbReference>
<accession>A0A354M601</accession>
<protein>
    <submittedName>
        <fullName evidence="6">MFS transporter</fullName>
    </submittedName>
</protein>
<keyword evidence="2 4" id="KW-1133">Transmembrane helix</keyword>
<dbReference type="CDD" id="cd17478">
    <property type="entry name" value="MFS_FsR"/>
    <property type="match status" value="1"/>
</dbReference>
<feature type="transmembrane region" description="Helical" evidence="4">
    <location>
        <begin position="82"/>
        <end position="101"/>
    </location>
</feature>
<feature type="transmembrane region" description="Helical" evidence="4">
    <location>
        <begin position="220"/>
        <end position="249"/>
    </location>
</feature>
<dbReference type="PANTHER" id="PTHR43129">
    <property type="entry name" value="FOSMIDOMYCIN RESISTANCE PROTEIN"/>
    <property type="match status" value="1"/>
</dbReference>
<feature type="transmembrane region" description="Helical" evidence="4">
    <location>
        <begin position="172"/>
        <end position="192"/>
    </location>
</feature>